<sequence>MAGAIALPIGISLSSDIEYREGRSKPYKARVRWVDPVTKKRPSKSESFAEEADARKWLEGIEEDAAQGIDPRMATMPLTEYGEANMPLIMRGLEEKTLDPYMAGWRQRVVPTVGHLPVRRITNGVVDRAVHTWIADGCSRSVVKNSIAPLVRTMEQARRDGLVDFNPARVTGWQQEYKLAEDELEDPRSLALPDWYTLTTLADALVARSHREYRGWGDVVVFEACTATRIGEVSGCRVKDIDTTNWIWNLRRQTTPGPGGLLDKGTKGKRARNVPIIEDIRELVLERIALTDGNPDARLFLGPRGGRITTAILRDATHWDDVVTQLGYEHLRRHDLRHTGLTWMADAGVPVHHLQKIAGHGSLEVTQRYLHPDHQSVTDAGELLTQHLRAPRTPRLLVVK</sequence>
<dbReference type="EMBL" id="MQUQ01000009">
    <property type="protein sequence ID" value="OLZ51107.1"/>
    <property type="molecule type" value="Genomic_DNA"/>
</dbReference>
<dbReference type="GO" id="GO:0015074">
    <property type="term" value="P:DNA integration"/>
    <property type="evidence" value="ECO:0007669"/>
    <property type="project" value="InterPro"/>
</dbReference>
<name>A0A1R0KT55_9PSEU</name>
<dbReference type="STRING" id="76021.BS329_17860"/>
<dbReference type="InterPro" id="IPR011010">
    <property type="entry name" value="DNA_brk_join_enz"/>
</dbReference>
<dbReference type="Proteomes" id="UP000187486">
    <property type="component" value="Unassembled WGS sequence"/>
</dbReference>
<dbReference type="GO" id="GO:0006310">
    <property type="term" value="P:DNA recombination"/>
    <property type="evidence" value="ECO:0007669"/>
    <property type="project" value="UniProtKB-KW"/>
</dbReference>
<evidence type="ECO:0000313" key="5">
    <source>
        <dbReference type="EMBL" id="OLZ51107.1"/>
    </source>
</evidence>
<dbReference type="Pfam" id="PF00589">
    <property type="entry name" value="Phage_integrase"/>
    <property type="match status" value="1"/>
</dbReference>
<organism evidence="5 6">
    <name type="scientific">Amycolatopsis coloradensis</name>
    <dbReference type="NCBI Taxonomy" id="76021"/>
    <lineage>
        <taxon>Bacteria</taxon>
        <taxon>Bacillati</taxon>
        <taxon>Actinomycetota</taxon>
        <taxon>Actinomycetes</taxon>
        <taxon>Pseudonocardiales</taxon>
        <taxon>Pseudonocardiaceae</taxon>
        <taxon>Amycolatopsis</taxon>
    </lineage>
</organism>
<evidence type="ECO:0000256" key="2">
    <source>
        <dbReference type="ARBA" id="ARBA00023125"/>
    </source>
</evidence>
<feature type="domain" description="Tyr recombinase" evidence="4">
    <location>
        <begin position="191"/>
        <end position="382"/>
    </location>
</feature>
<dbReference type="InterPro" id="IPR002104">
    <property type="entry name" value="Integrase_catalytic"/>
</dbReference>
<accession>A0A1R0KT55</accession>
<dbReference type="AlphaFoldDB" id="A0A1R0KT55"/>
<dbReference type="InterPro" id="IPR050090">
    <property type="entry name" value="Tyrosine_recombinase_XerCD"/>
</dbReference>
<evidence type="ECO:0000313" key="6">
    <source>
        <dbReference type="Proteomes" id="UP000187486"/>
    </source>
</evidence>
<comment type="similarity">
    <text evidence="1">Belongs to the 'phage' integrase family.</text>
</comment>
<keyword evidence="6" id="KW-1185">Reference proteome</keyword>
<dbReference type="InterPro" id="IPR010998">
    <property type="entry name" value="Integrase_recombinase_N"/>
</dbReference>
<protein>
    <submittedName>
        <fullName evidence="5">Integrase</fullName>
    </submittedName>
</protein>
<dbReference type="OrthoDB" id="1822491at2"/>
<evidence type="ECO:0000256" key="3">
    <source>
        <dbReference type="ARBA" id="ARBA00023172"/>
    </source>
</evidence>
<dbReference type="GO" id="GO:0003677">
    <property type="term" value="F:DNA binding"/>
    <property type="evidence" value="ECO:0007669"/>
    <property type="project" value="UniProtKB-KW"/>
</dbReference>
<dbReference type="PANTHER" id="PTHR30349:SF64">
    <property type="entry name" value="PROPHAGE INTEGRASE INTD-RELATED"/>
    <property type="match status" value="1"/>
</dbReference>
<dbReference type="SUPFAM" id="SSF56349">
    <property type="entry name" value="DNA breaking-rejoining enzymes"/>
    <property type="match status" value="1"/>
</dbReference>
<gene>
    <name evidence="5" type="ORF">BS329_17860</name>
</gene>
<dbReference type="PROSITE" id="PS51898">
    <property type="entry name" value="TYR_RECOMBINASE"/>
    <property type="match status" value="1"/>
</dbReference>
<evidence type="ECO:0000259" key="4">
    <source>
        <dbReference type="PROSITE" id="PS51898"/>
    </source>
</evidence>
<proteinExistence type="inferred from homology"/>
<comment type="caution">
    <text evidence="5">The sequence shown here is derived from an EMBL/GenBank/DDBJ whole genome shotgun (WGS) entry which is preliminary data.</text>
</comment>
<keyword evidence="2" id="KW-0238">DNA-binding</keyword>
<dbReference type="CDD" id="cd00796">
    <property type="entry name" value="INT_Rci_Hp1_C"/>
    <property type="match status" value="1"/>
</dbReference>
<dbReference type="RefSeq" id="WP_076162185.1">
    <property type="nucleotide sequence ID" value="NZ_JBEZVB010000035.1"/>
</dbReference>
<dbReference type="Gene3D" id="1.10.150.130">
    <property type="match status" value="1"/>
</dbReference>
<evidence type="ECO:0000256" key="1">
    <source>
        <dbReference type="ARBA" id="ARBA00008857"/>
    </source>
</evidence>
<dbReference type="InterPro" id="IPR013762">
    <property type="entry name" value="Integrase-like_cat_sf"/>
</dbReference>
<keyword evidence="3" id="KW-0233">DNA recombination</keyword>
<dbReference type="PANTHER" id="PTHR30349">
    <property type="entry name" value="PHAGE INTEGRASE-RELATED"/>
    <property type="match status" value="1"/>
</dbReference>
<dbReference type="Gene3D" id="1.10.443.10">
    <property type="entry name" value="Intergrase catalytic core"/>
    <property type="match status" value="1"/>
</dbReference>
<reference evidence="5 6" key="1">
    <citation type="submission" date="2016-01" db="EMBL/GenBank/DDBJ databases">
        <title>Amycolatopsis coloradensis genome sequencing and assembly.</title>
        <authorList>
            <person name="Mayilraj S."/>
        </authorList>
    </citation>
    <scope>NUCLEOTIDE SEQUENCE [LARGE SCALE GENOMIC DNA]</scope>
    <source>
        <strain evidence="5 6">DSM 44225</strain>
    </source>
</reference>